<keyword evidence="1" id="KW-1133">Transmembrane helix</keyword>
<dbReference type="AlphaFoldDB" id="A0A160VD17"/>
<dbReference type="PROSITE" id="PS51257">
    <property type="entry name" value="PROKAR_LIPOPROTEIN"/>
    <property type="match status" value="1"/>
</dbReference>
<gene>
    <name evidence="2" type="ORF">MGWOODY_Mmi1380</name>
</gene>
<accession>A0A160VD17</accession>
<protein>
    <recommendedName>
        <fullName evidence="3">Lipoprotein</fullName>
    </recommendedName>
</protein>
<organism evidence="2">
    <name type="scientific">hydrothermal vent metagenome</name>
    <dbReference type="NCBI Taxonomy" id="652676"/>
    <lineage>
        <taxon>unclassified sequences</taxon>
        <taxon>metagenomes</taxon>
        <taxon>ecological metagenomes</taxon>
    </lineage>
</organism>
<evidence type="ECO:0000313" key="2">
    <source>
        <dbReference type="EMBL" id="CUV08233.1"/>
    </source>
</evidence>
<dbReference type="EMBL" id="FAXC01000030">
    <property type="protein sequence ID" value="CUV08233.1"/>
    <property type="molecule type" value="Genomic_DNA"/>
</dbReference>
<reference evidence="2" key="1">
    <citation type="submission" date="2015-10" db="EMBL/GenBank/DDBJ databases">
        <authorList>
            <person name="Gilbert D.G."/>
        </authorList>
    </citation>
    <scope>NUCLEOTIDE SEQUENCE</scope>
</reference>
<feature type="transmembrane region" description="Helical" evidence="1">
    <location>
        <begin position="12"/>
        <end position="30"/>
    </location>
</feature>
<evidence type="ECO:0008006" key="3">
    <source>
        <dbReference type="Google" id="ProtNLM"/>
    </source>
</evidence>
<keyword evidence="1" id="KW-0472">Membrane</keyword>
<sequence length="227" mass="24822">MLRSIIRPKTKAGRFFYISLISYLVVGVSGCTNPPRVEKPPTSVARAMQTRAFPGDLKTVLKASIHSLQDMDYTIDVLNSDVGLISASRTTEHRKATLADEKPEETMSAGQKACIAIGVIALIALIANAIFGEDNDDKKNDSNRPIIFGDNNDDGPDGPRIYRYKVTISLNNLDNDETNVRVSASGEVEQDGKILSTGGVHELEFFQKFFAGMSQGLFLDQNVPVKN</sequence>
<keyword evidence="1" id="KW-0812">Transmembrane</keyword>
<proteinExistence type="predicted"/>
<evidence type="ECO:0000256" key="1">
    <source>
        <dbReference type="SAM" id="Phobius"/>
    </source>
</evidence>
<name>A0A160VD17_9ZZZZ</name>
<feature type="transmembrane region" description="Helical" evidence="1">
    <location>
        <begin position="109"/>
        <end position="131"/>
    </location>
</feature>